<keyword evidence="1" id="KW-1185">Reference proteome</keyword>
<name>A0A1I7XFQ6_HETBA</name>
<protein>
    <submittedName>
        <fullName evidence="2">Lectin</fullName>
    </submittedName>
</protein>
<evidence type="ECO:0000313" key="1">
    <source>
        <dbReference type="Proteomes" id="UP000095283"/>
    </source>
</evidence>
<sequence>MPRPVYNGQATNAPTPAQHNYCILTLSFGQTIPNLRSSENRCFEDRQWLTTVDNKAVLSDRGQWQICRRPR</sequence>
<dbReference type="WBParaSite" id="Hba_16156">
    <property type="protein sequence ID" value="Hba_16156"/>
    <property type="gene ID" value="Hba_16156"/>
</dbReference>
<organism evidence="1 2">
    <name type="scientific">Heterorhabditis bacteriophora</name>
    <name type="common">Entomopathogenic nematode worm</name>
    <dbReference type="NCBI Taxonomy" id="37862"/>
    <lineage>
        <taxon>Eukaryota</taxon>
        <taxon>Metazoa</taxon>
        <taxon>Ecdysozoa</taxon>
        <taxon>Nematoda</taxon>
        <taxon>Chromadorea</taxon>
        <taxon>Rhabditida</taxon>
        <taxon>Rhabditina</taxon>
        <taxon>Rhabditomorpha</taxon>
        <taxon>Strongyloidea</taxon>
        <taxon>Heterorhabditidae</taxon>
        <taxon>Heterorhabditis</taxon>
    </lineage>
</organism>
<proteinExistence type="predicted"/>
<dbReference type="Proteomes" id="UP000095283">
    <property type="component" value="Unplaced"/>
</dbReference>
<accession>A0A1I7XFQ6</accession>
<evidence type="ECO:0000313" key="2">
    <source>
        <dbReference type="WBParaSite" id="Hba_16156"/>
    </source>
</evidence>
<dbReference type="AlphaFoldDB" id="A0A1I7XFQ6"/>
<reference evidence="2" key="1">
    <citation type="submission" date="2016-11" db="UniProtKB">
        <authorList>
            <consortium name="WormBaseParasite"/>
        </authorList>
    </citation>
    <scope>IDENTIFICATION</scope>
</reference>